<dbReference type="Proteomes" id="UP001303046">
    <property type="component" value="Unassembled WGS sequence"/>
</dbReference>
<evidence type="ECO:0008006" key="3">
    <source>
        <dbReference type="Google" id="ProtNLM"/>
    </source>
</evidence>
<proteinExistence type="predicted"/>
<accession>A0ABR1EQD8</accession>
<dbReference type="EMBL" id="JAVFWL010000006">
    <property type="protein sequence ID" value="KAK6764867.1"/>
    <property type="molecule type" value="Genomic_DNA"/>
</dbReference>
<name>A0ABR1EQD8_NECAM</name>
<keyword evidence="2" id="KW-1185">Reference proteome</keyword>
<comment type="caution">
    <text evidence="1">The sequence shown here is derived from an EMBL/GenBank/DDBJ whole genome shotgun (WGS) entry which is preliminary data.</text>
</comment>
<evidence type="ECO:0000313" key="2">
    <source>
        <dbReference type="Proteomes" id="UP001303046"/>
    </source>
</evidence>
<evidence type="ECO:0000313" key="1">
    <source>
        <dbReference type="EMBL" id="KAK6764867.1"/>
    </source>
</evidence>
<sequence>MQADVSLLETLNGNQGGQLVDEFRYSGCMLKNDSNYEKDVHQRCAKANSTVNLLTKCLLSTPIANEVKLRVYLSAIRPIMMYGSVIWAAPSTVMEKFDCLVRKLFRRMPWLLSTKGLP</sequence>
<gene>
    <name evidence="1" type="primary">Necator_chrX.g25150</name>
    <name evidence="1" type="ORF">RB195_024984</name>
</gene>
<protein>
    <recommendedName>
        <fullName evidence="3">Reverse transcriptase domain-containing protein</fullName>
    </recommendedName>
</protein>
<organism evidence="1 2">
    <name type="scientific">Necator americanus</name>
    <name type="common">Human hookworm</name>
    <dbReference type="NCBI Taxonomy" id="51031"/>
    <lineage>
        <taxon>Eukaryota</taxon>
        <taxon>Metazoa</taxon>
        <taxon>Ecdysozoa</taxon>
        <taxon>Nematoda</taxon>
        <taxon>Chromadorea</taxon>
        <taxon>Rhabditida</taxon>
        <taxon>Rhabditina</taxon>
        <taxon>Rhabditomorpha</taxon>
        <taxon>Strongyloidea</taxon>
        <taxon>Ancylostomatidae</taxon>
        <taxon>Bunostominae</taxon>
        <taxon>Necator</taxon>
    </lineage>
</organism>
<reference evidence="1 2" key="1">
    <citation type="submission" date="2023-08" db="EMBL/GenBank/DDBJ databases">
        <title>A Necator americanus chromosomal reference genome.</title>
        <authorList>
            <person name="Ilik V."/>
            <person name="Petrzelkova K.J."/>
            <person name="Pardy F."/>
            <person name="Fuh T."/>
            <person name="Niatou-Singa F.S."/>
            <person name="Gouil Q."/>
            <person name="Baker L."/>
            <person name="Ritchie M.E."/>
            <person name="Jex A.R."/>
            <person name="Gazzola D."/>
            <person name="Li H."/>
            <person name="Toshio Fujiwara R."/>
            <person name="Zhan B."/>
            <person name="Aroian R.V."/>
            <person name="Pafco B."/>
            <person name="Schwarz E.M."/>
        </authorList>
    </citation>
    <scope>NUCLEOTIDE SEQUENCE [LARGE SCALE GENOMIC DNA]</scope>
    <source>
        <strain evidence="1 2">Aroian</strain>
        <tissue evidence="1">Whole animal</tissue>
    </source>
</reference>